<dbReference type="AlphaFoldDB" id="D0C6U2"/>
<dbReference type="BioCyc" id="ABAU575584-HMP:GM69-477-MONOMER"/>
<name>D0C6U2_ACIB2</name>
<dbReference type="InterPro" id="IPR050259">
    <property type="entry name" value="SDR"/>
</dbReference>
<organism evidence="3 4">
    <name type="scientific">Acinetobacter baumannii (strain ATCC 19606 / DSM 30007 / JCM 6841 / CCUG 19606 / CIP 70.34 / NBRC 109757 / NCIMB 12457 / NCTC 12156 / 81)</name>
    <dbReference type="NCBI Taxonomy" id="575584"/>
    <lineage>
        <taxon>Bacteria</taxon>
        <taxon>Pseudomonadati</taxon>
        <taxon>Pseudomonadota</taxon>
        <taxon>Gammaproteobacteria</taxon>
        <taxon>Moraxellales</taxon>
        <taxon>Moraxellaceae</taxon>
        <taxon>Acinetobacter</taxon>
        <taxon>Acinetobacter calcoaceticus/baumannii complex</taxon>
    </lineage>
</organism>
<protein>
    <submittedName>
        <fullName evidence="3">Oxidoreductase, short chain dehydrogenase/reductase family protein</fullName>
    </submittedName>
</protein>
<evidence type="ECO:0000256" key="1">
    <source>
        <dbReference type="ARBA" id="ARBA00006484"/>
    </source>
</evidence>
<dbReference type="SUPFAM" id="SSF51735">
    <property type="entry name" value="NAD(P)-binding Rossmann-fold domains"/>
    <property type="match status" value="1"/>
</dbReference>
<evidence type="ECO:0000313" key="3">
    <source>
        <dbReference type="EMBL" id="EEX04707.1"/>
    </source>
</evidence>
<gene>
    <name evidence="3" type="ORF">HMPREF0010_00472</name>
</gene>
<dbReference type="PANTHER" id="PTHR42879:SF2">
    <property type="entry name" value="3-OXOACYL-[ACYL-CARRIER-PROTEIN] REDUCTASE FABG"/>
    <property type="match status" value="1"/>
</dbReference>
<evidence type="ECO:0000313" key="4">
    <source>
        <dbReference type="Proteomes" id="UP000005740"/>
    </source>
</evidence>
<dbReference type="InterPro" id="IPR036291">
    <property type="entry name" value="NAD(P)-bd_dom_sf"/>
</dbReference>
<evidence type="ECO:0000256" key="2">
    <source>
        <dbReference type="ARBA" id="ARBA00023002"/>
    </source>
</evidence>
<dbReference type="PANTHER" id="PTHR42879">
    <property type="entry name" value="3-OXOACYL-(ACYL-CARRIER-PROTEIN) REDUCTASE"/>
    <property type="match status" value="1"/>
</dbReference>
<dbReference type="PROSITE" id="PS00061">
    <property type="entry name" value="ADH_SHORT"/>
    <property type="match status" value="1"/>
</dbReference>
<accession>D0C6U2</accession>
<dbReference type="CDD" id="cd05233">
    <property type="entry name" value="SDR_c"/>
    <property type="match status" value="1"/>
</dbReference>
<reference evidence="4" key="1">
    <citation type="journal article" date="2012" name="PLoS ONE">
        <title>The success of Acinetobacter species; genetic, metabolic and virulence attributes.</title>
        <authorList>
            <person name="Peleg A.Y."/>
            <person name="de Breij A."/>
            <person name="Adams M.D."/>
            <person name="Cerqueira G.M."/>
            <person name="Mocali S."/>
            <person name="Galardini M."/>
            <person name="Nibbering P.H."/>
            <person name="Earl A.M."/>
            <person name="Ward D.V."/>
            <person name="Paterson D.L."/>
            <person name="Seifert H."/>
            <person name="Dijkshoorn L."/>
        </authorList>
    </citation>
    <scope>NUCLEOTIDE SEQUENCE [LARGE SCALE GENOMIC DNA]</scope>
    <source>
        <strain evidence="4">ATCC 19606 / DSM 30007 / JCM 6841 / CCUG 19606 / CIP 70.34 / NBRC 109757 / NCIMB 12457 / NCTC 12156 / 81</strain>
    </source>
</reference>
<proteinExistence type="inferred from homology"/>
<dbReference type="GO" id="GO:0016491">
    <property type="term" value="F:oxidoreductase activity"/>
    <property type="evidence" value="ECO:0007669"/>
    <property type="project" value="UniProtKB-KW"/>
</dbReference>
<dbReference type="EMBL" id="GG704572">
    <property type="protein sequence ID" value="EEX04707.1"/>
    <property type="molecule type" value="Genomic_DNA"/>
</dbReference>
<sequence>MMLILVLRLTVKSLTWLTQPIPWLVLATFFRSGNMKQVVLVTGAASGLGNVIAEYFASQGHQVILSASTLEKAENAKAQSQYAQNMFPLKLDISVEADFHAAVQWIEEKFSKLDVLINNATVTKATPVLEITAADFDWVTQVNQRGTFQACQIIGQYMANKGYGRIINMASLAGQNGGTATGAHYAATKGAIVTLTKIFAKEFAAKGVTVNAIAPGPMESPIVHSVVPDEKMEQFIQNIPVKALGSMHFIAETCGLLASPNASFVTGATWDINGGLFMR</sequence>
<comment type="similarity">
    <text evidence="1">Belongs to the short-chain dehydrogenases/reductases (SDR) family.</text>
</comment>
<keyword evidence="2" id="KW-0560">Oxidoreductase</keyword>
<dbReference type="Proteomes" id="UP000005740">
    <property type="component" value="Unassembled WGS sequence"/>
</dbReference>
<dbReference type="Gene3D" id="3.40.50.720">
    <property type="entry name" value="NAD(P)-binding Rossmann-like Domain"/>
    <property type="match status" value="1"/>
</dbReference>
<dbReference type="InterPro" id="IPR020904">
    <property type="entry name" value="Sc_DH/Rdtase_CS"/>
</dbReference>
<dbReference type="PRINTS" id="PR00081">
    <property type="entry name" value="GDHRDH"/>
</dbReference>
<dbReference type="InterPro" id="IPR002347">
    <property type="entry name" value="SDR_fam"/>
</dbReference>
<dbReference type="Pfam" id="PF13561">
    <property type="entry name" value="adh_short_C2"/>
    <property type="match status" value="1"/>
</dbReference>
<dbReference type="FunFam" id="3.40.50.720:FF:000173">
    <property type="entry name" value="3-oxoacyl-[acyl-carrier protein] reductase"/>
    <property type="match status" value="1"/>
</dbReference>
<dbReference type="PRINTS" id="PR00080">
    <property type="entry name" value="SDRFAMILY"/>
</dbReference>
<dbReference type="GO" id="GO:0032787">
    <property type="term" value="P:monocarboxylic acid metabolic process"/>
    <property type="evidence" value="ECO:0007669"/>
    <property type="project" value="UniProtKB-ARBA"/>
</dbReference>